<evidence type="ECO:0000313" key="3">
    <source>
        <dbReference type="Proteomes" id="UP000623958"/>
    </source>
</evidence>
<organism evidence="2 3">
    <name type="scientific">Xanthomonas boreopolis</name>
    <dbReference type="NCBI Taxonomy" id="86183"/>
    <lineage>
        <taxon>Bacteria</taxon>
        <taxon>Pseudomonadati</taxon>
        <taxon>Pseudomonadota</taxon>
        <taxon>Gammaproteobacteria</taxon>
        <taxon>Lysobacterales</taxon>
        <taxon>Lysobacteraceae</taxon>
        <taxon>Xanthomonas</taxon>
    </lineage>
</organism>
<feature type="chain" id="PRO_5037758014" evidence="1">
    <location>
        <begin position="21"/>
        <end position="210"/>
    </location>
</feature>
<dbReference type="RefSeq" id="WP_434029243.1">
    <property type="nucleotide sequence ID" value="NZ_BNBA01000013.1"/>
</dbReference>
<comment type="caution">
    <text evidence="2">The sequence shown here is derived from an EMBL/GenBank/DDBJ whole genome shotgun (WGS) entry which is preliminary data.</text>
</comment>
<dbReference type="AlphaFoldDB" id="A0A919F7R6"/>
<reference evidence="2" key="1">
    <citation type="journal article" date="2014" name="Int. J. Syst. Evol. Microbiol.">
        <title>Complete genome sequence of Corynebacterium casei LMG S-19264T (=DSM 44701T), isolated from a smear-ripened cheese.</title>
        <authorList>
            <consortium name="US DOE Joint Genome Institute (JGI-PGF)"/>
            <person name="Walter F."/>
            <person name="Albersmeier A."/>
            <person name="Kalinowski J."/>
            <person name="Ruckert C."/>
        </authorList>
    </citation>
    <scope>NUCLEOTIDE SEQUENCE</scope>
    <source>
        <strain evidence="2">JCM 13306</strain>
    </source>
</reference>
<dbReference type="Proteomes" id="UP000623958">
    <property type="component" value="Unassembled WGS sequence"/>
</dbReference>
<keyword evidence="3" id="KW-1185">Reference proteome</keyword>
<dbReference type="Gene3D" id="2.50.20.10">
    <property type="entry name" value="Lipoprotein localisation LolA/LolB/LppX"/>
    <property type="match status" value="1"/>
</dbReference>
<proteinExistence type="predicted"/>
<dbReference type="InterPro" id="IPR004564">
    <property type="entry name" value="OM_lipoprot_carrier_LolA-like"/>
</dbReference>
<dbReference type="EMBL" id="BNBA01000013">
    <property type="protein sequence ID" value="GHH53596.1"/>
    <property type="molecule type" value="Genomic_DNA"/>
</dbReference>
<evidence type="ECO:0000313" key="2">
    <source>
        <dbReference type="EMBL" id="GHH53596.1"/>
    </source>
</evidence>
<sequence length="210" mass="21903">MRRLFTPMLICAAAPLPAAAADGADASAIVHALARPAPSATAFVELRGSALLKQPLRVSGEYRRPDADTLVREVRAPYHETTTIRGGQATIERDGKPAQRFDLARVPELAGLQASFSALLAGDADALQRQYRVQATGGAHGWTLTLQPQDAALARRVRQVALHGAGDELRCIETTPARGEVQRTLLGGAALAAAPSLDAGALRALCGSGG</sequence>
<keyword evidence="1" id="KW-0732">Signal</keyword>
<feature type="signal peptide" evidence="1">
    <location>
        <begin position="1"/>
        <end position="20"/>
    </location>
</feature>
<name>A0A919F7R6_9XANT</name>
<protein>
    <submittedName>
        <fullName evidence="2">Fatty acyl CoA synthetase</fullName>
    </submittedName>
</protein>
<reference evidence="2" key="2">
    <citation type="submission" date="2020-09" db="EMBL/GenBank/DDBJ databases">
        <authorList>
            <person name="Sun Q."/>
            <person name="Ohkuma M."/>
        </authorList>
    </citation>
    <scope>NUCLEOTIDE SEQUENCE</scope>
    <source>
        <strain evidence="2">JCM 13306</strain>
    </source>
</reference>
<gene>
    <name evidence="2" type="ORF">GCM10009090_19160</name>
</gene>
<dbReference type="Pfam" id="PF19574">
    <property type="entry name" value="LolA_3"/>
    <property type="match status" value="1"/>
</dbReference>
<accession>A0A919F7R6</accession>
<evidence type="ECO:0000256" key="1">
    <source>
        <dbReference type="SAM" id="SignalP"/>
    </source>
</evidence>